<dbReference type="Proteomes" id="UP000053664">
    <property type="component" value="Unassembled WGS sequence"/>
</dbReference>
<feature type="compositionally biased region" description="Basic and acidic residues" evidence="2">
    <location>
        <begin position="177"/>
        <end position="188"/>
    </location>
</feature>
<feature type="compositionally biased region" description="Basic and acidic residues" evidence="2">
    <location>
        <begin position="151"/>
        <end position="170"/>
    </location>
</feature>
<dbReference type="InterPro" id="IPR036322">
    <property type="entry name" value="WD40_repeat_dom_sf"/>
</dbReference>
<dbReference type="Gene3D" id="2.130.10.10">
    <property type="entry name" value="YVTN repeat-like/Quinoprotein amine dehydrogenase"/>
    <property type="match status" value="1"/>
</dbReference>
<feature type="region of interest" description="Disordered" evidence="2">
    <location>
        <begin position="612"/>
        <end position="688"/>
    </location>
</feature>
<dbReference type="RefSeq" id="XP_007880488.1">
    <property type="nucleotide sequence ID" value="XM_007882297.1"/>
</dbReference>
<sequence length="1159" mass="121703">MSWISSFDPSSSTSLPPAAAAASQRQTSAPSHGIQSSFGRARPQPYQRPGPYSFRPPKARAAPPAASLRSEDSQPNEGTRRSRPWELDAPPTIGASRSKIQPRQGQPSSLGRSAASAPRPGPSSSSSSSSSAPPRAQPAASSSSSISRKRPLPEEVRGPHCDFKKGKTPDVGKPAKTHAERGPKKLTEEEAQALKKAKNAARKERKRAKRDAAIASARASAAATSSEPPAATTAVASAAASAATSSAPSAATTPVASAAMVRSPQRPAESTGQTSRNERFSNAAPVTLDEIEKHHEHWDQEKNDFVLSRLRKLQLELGLSQRKAIIKHARRDLLAWHIEHKKAKKRESESQARASTSGNSGNNVAAVGSQVHRALGRADSRASNGAAAATRTAPTTHAPAKPTIPRPVGSASGERQHQAAPNPRTPTAPASSVREPVREAPSEAQKQAAPAAPAAGSASRSSQVAVPRTGTSAASTSTSTEPVLPQSPSRPTASLSASDQLTTVVTPARASASASIVPVVKQEPEAAGDETIETPPTRPTQRSTVGATLGSLLAVGPDRAAIKRAEKAALQQDRRNGDASEATRRSVEAASNPPVDPAPRLKLEPLALFGSGLPSQGLSSPAEAERLSQPSASVGSAPTAQRPTPSTDAAENAVAAAVEQPSSQPPTALNAAVNTADGDDDDDDDDRPLMLQSRAIDFTEDSDEDVPLWQMRGRSGSSVPLWQARASPSFAETKALATAPDEKASALSEAPSTSTSATASTNGGGAAASVSVSLAGISPLLPVPSRSRLSIGFLAPIASRDFAPSADSNPRMRKAAFDTTVAVSRAGTLACLGNSTLPAIKTEAKLYPAPKPGLEFRSTLSEAKDQIDVVQDVRRLTSKVVGIASSTTRVLGIGPQPQPHQVSLLTVDDGGRRPRIYHLDARPHPQGAFAISSFPNTARDDPTSINFATGGSDGVVNHWRWSSRGGCEVERLHTIHGNVAVTALEHLAVRHNLLVSASQGRVVGFDISQLNLGFTWPTSERIVHLQRTPHPDLILSTCARRDYDQFRLYDVTGRNGPVSRSVISFGWLNNTEGRTPLGRGCFHPTRRSIFAYGSEDGAVRVWDMRKARDPLLVQQVGDEPICDVVWKGDGGGEGAAVEDVIFAGTPRGIRTVELGIERR</sequence>
<feature type="compositionally biased region" description="Basic residues" evidence="2">
    <location>
        <begin position="195"/>
        <end position="209"/>
    </location>
</feature>
<evidence type="ECO:0000313" key="3">
    <source>
        <dbReference type="EMBL" id="EPQ27631.1"/>
    </source>
</evidence>
<accession>A0A061HAL3</accession>
<feature type="compositionally biased region" description="Low complexity" evidence="2">
    <location>
        <begin position="442"/>
        <end position="463"/>
    </location>
</feature>
<feature type="repeat" description="WD" evidence="1">
    <location>
        <begin position="1082"/>
        <end position="1112"/>
    </location>
</feature>
<dbReference type="KEGG" id="pfp:PFL1_04769"/>
<gene>
    <name evidence="3" type="ORF">PFL1_04769</name>
</gene>
<dbReference type="InterPro" id="IPR015943">
    <property type="entry name" value="WD40/YVTN_repeat-like_dom_sf"/>
</dbReference>
<feature type="compositionally biased region" description="Polar residues" evidence="2">
    <location>
        <begin position="351"/>
        <end position="363"/>
    </location>
</feature>
<feature type="compositionally biased region" description="Polar residues" evidence="2">
    <location>
        <begin position="486"/>
        <end position="505"/>
    </location>
</feature>
<proteinExistence type="predicted"/>
<evidence type="ECO:0000313" key="4">
    <source>
        <dbReference type="Proteomes" id="UP000053664"/>
    </source>
</evidence>
<dbReference type="GeneID" id="19318869"/>
<dbReference type="OrthoDB" id="1897642at2759"/>
<feature type="compositionally biased region" description="Low complexity" evidence="2">
    <location>
        <begin position="213"/>
        <end position="259"/>
    </location>
</feature>
<feature type="region of interest" description="Disordered" evidence="2">
    <location>
        <begin position="1"/>
        <end position="286"/>
    </location>
</feature>
<feature type="compositionally biased region" description="Low complexity" evidence="2">
    <location>
        <begin position="55"/>
        <end position="66"/>
    </location>
</feature>
<feature type="compositionally biased region" description="Low complexity" evidence="2">
    <location>
        <begin position="386"/>
        <end position="403"/>
    </location>
</feature>
<protein>
    <recommendedName>
        <fullName evidence="5">WD40 repeat-like protein</fullName>
    </recommendedName>
</protein>
<feature type="compositionally biased region" description="Low complexity" evidence="2">
    <location>
        <begin position="112"/>
        <end position="146"/>
    </location>
</feature>
<dbReference type="SUPFAM" id="SSF50978">
    <property type="entry name" value="WD40 repeat-like"/>
    <property type="match status" value="1"/>
</dbReference>
<feature type="compositionally biased region" description="Polar residues" evidence="2">
    <location>
        <begin position="628"/>
        <end position="647"/>
    </location>
</feature>
<reference evidence="3 4" key="1">
    <citation type="journal article" date="2013" name="Plant Cell">
        <title>The transition from a phytopathogenic smut ancestor to an anamorphic biocontrol agent deciphered by comparative whole-genome analysis.</title>
        <authorList>
            <person name="Lefebvre F."/>
            <person name="Joly D.L."/>
            <person name="Labbe C."/>
            <person name="Teichmann B."/>
            <person name="Linning R."/>
            <person name="Belzile F."/>
            <person name="Bakkeren G."/>
            <person name="Belanger R.R."/>
        </authorList>
    </citation>
    <scope>NUCLEOTIDE SEQUENCE [LARGE SCALE GENOMIC DNA]</scope>
    <source>
        <strain evidence="3 4">PF-1</strain>
    </source>
</reference>
<feature type="compositionally biased region" description="Low complexity" evidence="2">
    <location>
        <begin position="471"/>
        <end position="480"/>
    </location>
</feature>
<feature type="compositionally biased region" description="Polar residues" evidence="2">
    <location>
        <begin position="98"/>
        <end position="111"/>
    </location>
</feature>
<dbReference type="PANTHER" id="PTHR47232:SF1">
    <property type="entry name" value="TRANSDUCIN FAMILY PROTEIN _ WD-40 REPEAT FAMILY PROTEIN"/>
    <property type="match status" value="1"/>
</dbReference>
<dbReference type="EMBL" id="KE361638">
    <property type="protein sequence ID" value="EPQ27631.1"/>
    <property type="molecule type" value="Genomic_DNA"/>
</dbReference>
<evidence type="ECO:0000256" key="1">
    <source>
        <dbReference type="PROSITE-ProRule" id="PRU00221"/>
    </source>
</evidence>
<feature type="region of interest" description="Disordered" evidence="2">
    <location>
        <begin position="566"/>
        <end position="600"/>
    </location>
</feature>
<feature type="compositionally biased region" description="Low complexity" evidence="2">
    <location>
        <begin position="649"/>
        <end position="659"/>
    </location>
</feature>
<dbReference type="HOGENOM" id="CLU_275461_0_0_1"/>
<dbReference type="eggNOG" id="ENOG502RVA5">
    <property type="taxonomic scope" value="Eukaryota"/>
</dbReference>
<keyword evidence="1" id="KW-0853">WD repeat</keyword>
<dbReference type="PANTHER" id="PTHR47232">
    <property type="entry name" value="TRANSDUCIN FAMILY PROTEIN / WD-40 REPEAT FAMILY PROTEIN"/>
    <property type="match status" value="1"/>
</dbReference>
<feature type="compositionally biased region" description="Low complexity" evidence="2">
    <location>
        <begin position="419"/>
        <end position="430"/>
    </location>
</feature>
<evidence type="ECO:0008006" key="5">
    <source>
        <dbReference type="Google" id="ProtNLM"/>
    </source>
</evidence>
<feature type="region of interest" description="Disordered" evidence="2">
    <location>
        <begin position="735"/>
        <end position="765"/>
    </location>
</feature>
<feature type="compositionally biased region" description="Basic and acidic residues" evidence="2">
    <location>
        <begin position="566"/>
        <end position="587"/>
    </location>
</feature>
<organism evidence="3 4">
    <name type="scientific">Pseudozyma flocculosa PF-1</name>
    <dbReference type="NCBI Taxonomy" id="1277687"/>
    <lineage>
        <taxon>Eukaryota</taxon>
        <taxon>Fungi</taxon>
        <taxon>Dikarya</taxon>
        <taxon>Basidiomycota</taxon>
        <taxon>Ustilaginomycotina</taxon>
        <taxon>Ustilaginomycetes</taxon>
        <taxon>Ustilaginales</taxon>
        <taxon>Ustilaginaceae</taxon>
        <taxon>Pseudozyma</taxon>
    </lineage>
</organism>
<feature type="region of interest" description="Disordered" evidence="2">
    <location>
        <begin position="342"/>
        <end position="545"/>
    </location>
</feature>
<feature type="compositionally biased region" description="Low complexity" evidence="2">
    <location>
        <begin position="612"/>
        <end position="621"/>
    </location>
</feature>
<feature type="compositionally biased region" description="Acidic residues" evidence="2">
    <location>
        <begin position="677"/>
        <end position="686"/>
    </location>
</feature>
<dbReference type="PROSITE" id="PS50082">
    <property type="entry name" value="WD_REPEATS_2"/>
    <property type="match status" value="1"/>
</dbReference>
<dbReference type="InterPro" id="IPR001680">
    <property type="entry name" value="WD40_rpt"/>
</dbReference>
<dbReference type="AlphaFoldDB" id="A0A061HAL3"/>
<feature type="compositionally biased region" description="Low complexity" evidence="2">
    <location>
        <begin position="1"/>
        <end position="31"/>
    </location>
</feature>
<evidence type="ECO:0000256" key="2">
    <source>
        <dbReference type="SAM" id="MobiDB-lite"/>
    </source>
</evidence>
<name>A0A061HAL3_9BASI</name>
<feature type="compositionally biased region" description="Low complexity" evidence="2">
    <location>
        <begin position="745"/>
        <end position="765"/>
    </location>
</feature>